<name>A0A2K3Q917_9HYPO</name>
<evidence type="ECO:0000256" key="1">
    <source>
        <dbReference type="SAM" id="MobiDB-lite"/>
    </source>
</evidence>
<feature type="compositionally biased region" description="Pro residues" evidence="1">
    <location>
        <begin position="709"/>
        <end position="719"/>
    </location>
</feature>
<evidence type="ECO:0000313" key="4">
    <source>
        <dbReference type="Proteomes" id="UP000236621"/>
    </source>
</evidence>
<feature type="compositionally biased region" description="Basic and acidic residues" evidence="1">
    <location>
        <begin position="1245"/>
        <end position="1260"/>
    </location>
</feature>
<feature type="compositionally biased region" description="Basic and acidic residues" evidence="1">
    <location>
        <begin position="978"/>
        <end position="994"/>
    </location>
</feature>
<feature type="region of interest" description="Disordered" evidence="1">
    <location>
        <begin position="1238"/>
        <end position="1305"/>
    </location>
</feature>
<feature type="compositionally biased region" description="Polar residues" evidence="1">
    <location>
        <begin position="728"/>
        <end position="755"/>
    </location>
</feature>
<feature type="region of interest" description="Disordered" evidence="1">
    <location>
        <begin position="1025"/>
        <end position="1065"/>
    </location>
</feature>
<dbReference type="OrthoDB" id="2322499at2759"/>
<protein>
    <submittedName>
        <fullName evidence="3">Transcriptional regulatory protein</fullName>
    </submittedName>
</protein>
<gene>
    <name evidence="3" type="ORF">TCAP_06000</name>
</gene>
<feature type="region of interest" description="Disordered" evidence="1">
    <location>
        <begin position="1"/>
        <end position="49"/>
    </location>
</feature>
<feature type="region of interest" description="Disordered" evidence="1">
    <location>
        <begin position="457"/>
        <end position="481"/>
    </location>
</feature>
<dbReference type="Proteomes" id="UP000236621">
    <property type="component" value="Unassembled WGS sequence"/>
</dbReference>
<feature type="compositionally biased region" description="Low complexity" evidence="1">
    <location>
        <begin position="1285"/>
        <end position="1294"/>
    </location>
</feature>
<feature type="compositionally biased region" description="Low complexity" evidence="1">
    <location>
        <begin position="21"/>
        <end position="30"/>
    </location>
</feature>
<feature type="compositionally biased region" description="Basic and acidic residues" evidence="1">
    <location>
        <begin position="948"/>
        <end position="969"/>
    </location>
</feature>
<feature type="domain" description="DUF7892" evidence="2">
    <location>
        <begin position="778"/>
        <end position="926"/>
    </location>
</feature>
<organism evidence="3 4">
    <name type="scientific">Tolypocladium capitatum</name>
    <dbReference type="NCBI Taxonomy" id="45235"/>
    <lineage>
        <taxon>Eukaryota</taxon>
        <taxon>Fungi</taxon>
        <taxon>Dikarya</taxon>
        <taxon>Ascomycota</taxon>
        <taxon>Pezizomycotina</taxon>
        <taxon>Sordariomycetes</taxon>
        <taxon>Hypocreomycetidae</taxon>
        <taxon>Hypocreales</taxon>
        <taxon>Ophiocordycipitaceae</taxon>
        <taxon>Tolypocladium</taxon>
    </lineage>
</organism>
<dbReference type="EMBL" id="NRSZ01000984">
    <property type="protein sequence ID" value="PNY24056.1"/>
    <property type="molecule type" value="Genomic_DNA"/>
</dbReference>
<proteinExistence type="predicted"/>
<dbReference type="CDD" id="cd09917">
    <property type="entry name" value="F-box_SF"/>
    <property type="match status" value="1"/>
</dbReference>
<feature type="region of interest" description="Disordered" evidence="1">
    <location>
        <begin position="333"/>
        <end position="352"/>
    </location>
</feature>
<dbReference type="Pfam" id="PF25422">
    <property type="entry name" value="DUF7892"/>
    <property type="match status" value="1"/>
</dbReference>
<feature type="region of interest" description="Disordered" evidence="1">
    <location>
        <begin position="633"/>
        <end position="773"/>
    </location>
</feature>
<keyword evidence="4" id="KW-1185">Reference proteome</keyword>
<evidence type="ECO:0000259" key="2">
    <source>
        <dbReference type="Pfam" id="PF25422"/>
    </source>
</evidence>
<dbReference type="STRING" id="45235.A0A2K3Q917"/>
<dbReference type="InterPro" id="IPR057214">
    <property type="entry name" value="DUF7892"/>
</dbReference>
<feature type="compositionally biased region" description="Low complexity" evidence="1">
    <location>
        <begin position="995"/>
        <end position="1005"/>
    </location>
</feature>
<dbReference type="SUPFAM" id="SSF81383">
    <property type="entry name" value="F-box domain"/>
    <property type="match status" value="1"/>
</dbReference>
<sequence>MRNTNNPADVRGGSSMKRRPSGSAGSSSRAAPKRAKLVKHDEKTSGGFDPQDLAHHLPAEIWHRVFTLVPPKTLGRLLTVNKLFRTYLDPSFPAEVKASFSPSSILSPMKPDAIWRASRRAFWPHMPGPLQGKSEVDMWRLCCTRACQFCKSPDRSDAGKTQHPWSRGPGAKGVSPVFPFFIVSCGKCLSDSIAKEVDVLLSPSTPSFLLAGLPMVFITPELHVIPPQALSGTWTLKTLVEKGFSSTQIKVINAEFEAVKALGYAAAEEWTKGLQARRKRSLSDASRWERWYLSGGVHDMRTSREGLQAPPVEDEAASLHLFRHTAGSLHIAEKRGDSHSPAVSPTGGNKGLARMRAEAIDVRSGSRPRPLGQQRLTEGEAAELKAKRKAEIERRALLLDPPMAHSVLVHAPSFQAAVQITTPLDDKAWEILKPRLLDHREAAGRREKASVANARACHASANASRPNNRVAQPRKEVTDKDWDEAQGPLRTKISEFADEVIRDAWNDGKKVSKKEASRFAVDVLLFVRARFYADVAEEAAAARAAGRVPTTDPPEGPWTQRLTLENMKWVFDMKIKRYTDRHRKELFFCNGCQGNRRPFGLESAVQHYAAKHTTALSVGNVVVHWRAEWPETSIFDPDPKQRRLQQPDGNANVPPVGPQPSYGYHDHNALPPFDCPPNGTPRQPYNHATWVPTASPTAGVAPPTGHAGPCPPQSPPHAPAYPLRPQWPHSTAPYQSGRSNTGYAQGPSVSSNGSASAPRQAERQADPAAPAASATIGQYTNKLNFMAEVAKEISAKITQVKGLPDAAKACAVVRHITTGFERQFSEATPLEMFVDSLSKNKDMAPARNLKDLRCKACVLGVENGSKPRTFPALVQHFVAKHTQRSGRGHLKDWRVDMIWPPDVERVPALRKGSRSHRESIALVADAAPQAFAVEPFGGPIANQQQHSRGRESPQEKSEASDGVNRRDSSSSDSYEPEYYPKDIPVKPEGPEPRDAPAAAPAANENARLHDPVALDIVDRPDFQPASVVYGRTDTSRQSLRGRDPSQRGGRRTPRTTQPDLGPEGVEVRRAAAAVALARQEDSGLEILDRLEFRLDSQRGAPARSEPAWRETHQASGPRECPPRDYASRNGYAVAHEHPADRYHELAPHTLARPEGYPHGWYDGRSPRLAHPSPAYRQGDLVAYRSYPDELPARPTQPAEAYELVEVRDPRGDYFIRRPIRRDLVAFCPREAPGVELYPRHAPANAHEREVRRPTAYKDYRQPPAHAPQRPPSAMDYEEYDPRYPASGSGSASAAPRDPRFQQYRQ</sequence>
<reference evidence="3 4" key="1">
    <citation type="submission" date="2017-08" db="EMBL/GenBank/DDBJ databases">
        <title>Harnessing the power of phylogenomics to disentangle the directionality and signatures of interkingdom host jumping in the parasitic fungal genus Tolypocladium.</title>
        <authorList>
            <person name="Quandt C.A."/>
            <person name="Patterson W."/>
            <person name="Spatafora J.W."/>
        </authorList>
    </citation>
    <scope>NUCLEOTIDE SEQUENCE [LARGE SCALE GENOMIC DNA]</scope>
    <source>
        <strain evidence="3 4">CBS 113982</strain>
    </source>
</reference>
<accession>A0A2K3Q917</accession>
<feature type="region of interest" description="Disordered" evidence="1">
    <location>
        <begin position="937"/>
        <end position="1006"/>
    </location>
</feature>
<dbReference type="InterPro" id="IPR036047">
    <property type="entry name" value="F-box-like_dom_sf"/>
</dbReference>
<comment type="caution">
    <text evidence="3">The sequence shown here is derived from an EMBL/GenBank/DDBJ whole genome shotgun (WGS) entry which is preliminary data.</text>
</comment>
<feature type="region of interest" description="Disordered" evidence="1">
    <location>
        <begin position="1097"/>
        <end position="1124"/>
    </location>
</feature>
<evidence type="ECO:0000313" key="3">
    <source>
        <dbReference type="EMBL" id="PNY24056.1"/>
    </source>
</evidence>